<dbReference type="GeneID" id="58717981"/>
<dbReference type="SMART" id="SM00014">
    <property type="entry name" value="acidPPc"/>
    <property type="match status" value="1"/>
</dbReference>
<protein>
    <submittedName>
        <fullName evidence="1">Uncharacterized protein</fullName>
    </submittedName>
</protein>
<accession>A0A099W3V3</accession>
<proteinExistence type="predicted"/>
<dbReference type="Pfam" id="PF01569">
    <property type="entry name" value="PAP2"/>
    <property type="match status" value="1"/>
</dbReference>
<dbReference type="STRING" id="1552123.EP57_11500"/>
<dbReference type="eggNOG" id="COG0671">
    <property type="taxonomic scope" value="Bacteria"/>
</dbReference>
<comment type="caution">
    <text evidence="1">The sequence shown here is derived from an EMBL/GenBank/DDBJ whole genome shotgun (WGS) entry which is preliminary data.</text>
</comment>
<dbReference type="SUPFAM" id="SSF48317">
    <property type="entry name" value="Acid phosphatase/Vanadium-dependent haloperoxidase"/>
    <property type="match status" value="1"/>
</dbReference>
<dbReference type="OrthoDB" id="9789113at2"/>
<dbReference type="AlphaFoldDB" id="A0A099W3V3"/>
<dbReference type="PANTHER" id="PTHR14969:SF13">
    <property type="entry name" value="AT30094P"/>
    <property type="match status" value="1"/>
</dbReference>
<keyword evidence="2" id="KW-1185">Reference proteome</keyword>
<sequence>MSHTRKNATVLFTLSAVTAIGFLVFLIGVATNARFIARFDTYWIDIVRVNISTTKTDVIAFITNFGGVGAIVMMTIALLLIFIFLKRYTIAIWFGGTVLIGGALLPWVIKQIIARPRPTDMLVSQGGYSFPSGHATGSTAFYGMIAALLIIALSKMWHRIVIGIVAFLIILTIMYTRVYLGVHYPSDVTAGLLLGSTAVLACSALFLLYSQSCHRYLLSRNWKDVYLKKLE</sequence>
<dbReference type="Gene3D" id="1.20.144.10">
    <property type="entry name" value="Phosphatidic acid phosphatase type 2/haloperoxidase"/>
    <property type="match status" value="2"/>
</dbReference>
<dbReference type="InterPro" id="IPR000326">
    <property type="entry name" value="PAP2/HPO"/>
</dbReference>
<name>A0A099W3V3_9LIST</name>
<reference evidence="1 2" key="1">
    <citation type="submission" date="2014-05" db="EMBL/GenBank/DDBJ databases">
        <title>Novel Listeriaceae from food processing environments.</title>
        <authorList>
            <person name="den Bakker H.C."/>
        </authorList>
    </citation>
    <scope>NUCLEOTIDE SEQUENCE [LARGE SCALE GENOMIC DNA]</scope>
    <source>
        <strain evidence="1 2">FSL A5-0281</strain>
    </source>
</reference>
<dbReference type="Proteomes" id="UP000029844">
    <property type="component" value="Unassembled WGS sequence"/>
</dbReference>
<gene>
    <name evidence="1" type="ORF">EP57_11500</name>
</gene>
<dbReference type="RefSeq" id="WP_077916846.1">
    <property type="nucleotide sequence ID" value="NZ_CBCSHQ010000010.1"/>
</dbReference>
<dbReference type="InterPro" id="IPR036938">
    <property type="entry name" value="PAP2/HPO_sf"/>
</dbReference>
<dbReference type="EMBL" id="JNFA01000025">
    <property type="protein sequence ID" value="KGL39687.1"/>
    <property type="molecule type" value="Genomic_DNA"/>
</dbReference>
<dbReference type="PANTHER" id="PTHR14969">
    <property type="entry name" value="SPHINGOSINE-1-PHOSPHATE PHOSPHOHYDROLASE"/>
    <property type="match status" value="1"/>
</dbReference>
<organism evidence="1 2">
    <name type="scientific">Listeria booriae</name>
    <dbReference type="NCBI Taxonomy" id="1552123"/>
    <lineage>
        <taxon>Bacteria</taxon>
        <taxon>Bacillati</taxon>
        <taxon>Bacillota</taxon>
        <taxon>Bacilli</taxon>
        <taxon>Bacillales</taxon>
        <taxon>Listeriaceae</taxon>
        <taxon>Listeria</taxon>
    </lineage>
</organism>
<evidence type="ECO:0000313" key="2">
    <source>
        <dbReference type="Proteomes" id="UP000029844"/>
    </source>
</evidence>
<evidence type="ECO:0000313" key="1">
    <source>
        <dbReference type="EMBL" id="KGL39687.1"/>
    </source>
</evidence>
<dbReference type="CDD" id="cd03392">
    <property type="entry name" value="PAP2_like_2"/>
    <property type="match status" value="1"/>
</dbReference>